<proteinExistence type="predicted"/>
<evidence type="ECO:0000313" key="2">
    <source>
        <dbReference type="EMBL" id="MFD1146745.1"/>
    </source>
</evidence>
<keyword evidence="1" id="KW-0472">Membrane</keyword>
<keyword evidence="1" id="KW-0812">Transmembrane</keyword>
<dbReference type="RefSeq" id="WP_380721011.1">
    <property type="nucleotide sequence ID" value="NZ_JBHTLK010000018.1"/>
</dbReference>
<organism evidence="2 3">
    <name type="scientific">Saccharothrix hoggarensis</name>
    <dbReference type="NCBI Taxonomy" id="913853"/>
    <lineage>
        <taxon>Bacteria</taxon>
        <taxon>Bacillati</taxon>
        <taxon>Actinomycetota</taxon>
        <taxon>Actinomycetes</taxon>
        <taxon>Pseudonocardiales</taxon>
        <taxon>Pseudonocardiaceae</taxon>
        <taxon>Saccharothrix</taxon>
    </lineage>
</organism>
<dbReference type="Proteomes" id="UP001597168">
    <property type="component" value="Unassembled WGS sequence"/>
</dbReference>
<feature type="transmembrane region" description="Helical" evidence="1">
    <location>
        <begin position="17"/>
        <end position="39"/>
    </location>
</feature>
<dbReference type="EMBL" id="JBHTLK010000018">
    <property type="protein sequence ID" value="MFD1146745.1"/>
    <property type="molecule type" value="Genomic_DNA"/>
</dbReference>
<evidence type="ECO:0000256" key="1">
    <source>
        <dbReference type="SAM" id="Phobius"/>
    </source>
</evidence>
<protein>
    <submittedName>
        <fullName evidence="2">Uncharacterized protein</fullName>
    </submittedName>
</protein>
<comment type="caution">
    <text evidence="2">The sequence shown here is derived from an EMBL/GenBank/DDBJ whole genome shotgun (WGS) entry which is preliminary data.</text>
</comment>
<gene>
    <name evidence="2" type="ORF">ACFQ3T_06390</name>
</gene>
<keyword evidence="3" id="KW-1185">Reference proteome</keyword>
<name>A0ABW3QQH8_9PSEU</name>
<accession>A0ABW3QQH8</accession>
<reference evidence="3" key="1">
    <citation type="journal article" date="2019" name="Int. J. Syst. Evol. Microbiol.">
        <title>The Global Catalogue of Microorganisms (GCM) 10K type strain sequencing project: providing services to taxonomists for standard genome sequencing and annotation.</title>
        <authorList>
            <consortium name="The Broad Institute Genomics Platform"/>
            <consortium name="The Broad Institute Genome Sequencing Center for Infectious Disease"/>
            <person name="Wu L."/>
            <person name="Ma J."/>
        </authorList>
    </citation>
    <scope>NUCLEOTIDE SEQUENCE [LARGE SCALE GENOMIC DNA]</scope>
    <source>
        <strain evidence="3">CCUG 60214</strain>
    </source>
</reference>
<feature type="transmembrane region" description="Helical" evidence="1">
    <location>
        <begin position="45"/>
        <end position="66"/>
    </location>
</feature>
<evidence type="ECO:0000313" key="3">
    <source>
        <dbReference type="Proteomes" id="UP001597168"/>
    </source>
</evidence>
<keyword evidence="1" id="KW-1133">Transmembrane helix</keyword>
<sequence length="194" mass="20373">MTTPVVIDIGKRDVRRVLVGGAVAGALGVAALVGAVTAYADGEGVGGTIGLVIGVAFTGITVGAIVNWKRISRPRMLVLEPSGVRWDDPAGAPWAVAWPELGAVRLSRTRERVFHPADSAVRKTMVRLDLLPADAPAFRARHADMAHLARQDGVYRMPLGDAAGLIRVIEGAVLGFAPHLYRGVQDEGVTVGLS</sequence>